<evidence type="ECO:0000313" key="6">
    <source>
        <dbReference type="Ensembl" id="ENSSTUP00000101892.1"/>
    </source>
</evidence>
<comment type="similarity">
    <text evidence="2">Belongs to the histone-like Alba family.</text>
</comment>
<dbReference type="GeneTree" id="ENSGT00390000002564"/>
<protein>
    <recommendedName>
        <fullName evidence="5">DNA/RNA-binding protein Alba-like domain-containing protein</fullName>
    </recommendedName>
</protein>
<name>A0A674E0P6_SALTR</name>
<dbReference type="PANTHER" id="PTHR13516">
    <property type="entry name" value="RIBONUCLEASE P SUBUNIT P25"/>
    <property type="match status" value="1"/>
</dbReference>
<feature type="region of interest" description="Disordered" evidence="4">
    <location>
        <begin position="360"/>
        <end position="380"/>
    </location>
</feature>
<feature type="compositionally biased region" description="Polar residues" evidence="4">
    <location>
        <begin position="1"/>
        <end position="11"/>
    </location>
</feature>
<keyword evidence="7" id="KW-1185">Reference proteome</keyword>
<dbReference type="Ensembl" id="ENSSTUT00000109290.1">
    <property type="protein sequence ID" value="ENSSTUP00000101892.1"/>
    <property type="gene ID" value="ENSSTUG00000045571.1"/>
</dbReference>
<evidence type="ECO:0000256" key="1">
    <source>
        <dbReference type="ARBA" id="ARBA00004123"/>
    </source>
</evidence>
<dbReference type="OMA" id="GHQPPRY"/>
<reference evidence="6" key="1">
    <citation type="submission" date="2025-08" db="UniProtKB">
        <authorList>
            <consortium name="Ensembl"/>
        </authorList>
    </citation>
    <scope>IDENTIFICATION</scope>
</reference>
<evidence type="ECO:0000259" key="5">
    <source>
        <dbReference type="Pfam" id="PF01918"/>
    </source>
</evidence>
<dbReference type="Proteomes" id="UP000472277">
    <property type="component" value="Chromosome 7"/>
</dbReference>
<evidence type="ECO:0000313" key="7">
    <source>
        <dbReference type="Proteomes" id="UP000472277"/>
    </source>
</evidence>
<feature type="compositionally biased region" description="Polar residues" evidence="4">
    <location>
        <begin position="360"/>
        <end position="378"/>
    </location>
</feature>
<comment type="subcellular location">
    <subcellularLocation>
        <location evidence="1">Nucleus</location>
    </subcellularLocation>
</comment>
<feature type="compositionally biased region" description="Low complexity" evidence="4">
    <location>
        <begin position="17"/>
        <end position="35"/>
    </location>
</feature>
<feature type="region of interest" description="Disordered" evidence="4">
    <location>
        <begin position="1"/>
        <end position="39"/>
    </location>
</feature>
<evidence type="ECO:0000256" key="2">
    <source>
        <dbReference type="ARBA" id="ARBA00008018"/>
    </source>
</evidence>
<evidence type="ECO:0000256" key="3">
    <source>
        <dbReference type="ARBA" id="ARBA00023242"/>
    </source>
</evidence>
<dbReference type="SUPFAM" id="SSF82704">
    <property type="entry name" value="AlbA-like"/>
    <property type="match status" value="1"/>
</dbReference>
<dbReference type="GO" id="GO:0003723">
    <property type="term" value="F:RNA binding"/>
    <property type="evidence" value="ECO:0007669"/>
    <property type="project" value="TreeGrafter"/>
</dbReference>
<dbReference type="InterPro" id="IPR002775">
    <property type="entry name" value="DNA/RNA-bd_Alba-like"/>
</dbReference>
<evidence type="ECO:0000256" key="4">
    <source>
        <dbReference type="SAM" id="MobiDB-lite"/>
    </source>
</evidence>
<dbReference type="Gene3D" id="3.30.110.20">
    <property type="entry name" value="Alba-like domain"/>
    <property type="match status" value="1"/>
</dbReference>
<dbReference type="Pfam" id="PF01918">
    <property type="entry name" value="Alba"/>
    <property type="match status" value="1"/>
</dbReference>
<dbReference type="GO" id="GO:0005634">
    <property type="term" value="C:nucleus"/>
    <property type="evidence" value="ECO:0007669"/>
    <property type="project" value="UniProtKB-SubCell"/>
</dbReference>
<dbReference type="PANTHER" id="PTHR13516:SF5">
    <property type="entry name" value="RIBONUCLEASE P PROTEIN SUBUNIT P25"/>
    <property type="match status" value="1"/>
</dbReference>
<keyword evidence="3" id="KW-0539">Nucleus</keyword>
<feature type="compositionally biased region" description="Pro residues" evidence="4">
    <location>
        <begin position="227"/>
        <end position="238"/>
    </location>
</feature>
<dbReference type="InterPro" id="IPR036882">
    <property type="entry name" value="Alba-like_dom_sf"/>
</dbReference>
<accession>A0A674E0P6</accession>
<dbReference type="InterPro" id="IPR051958">
    <property type="entry name" value="Alba-like_NAB"/>
</dbReference>
<reference evidence="6" key="2">
    <citation type="submission" date="2025-09" db="UniProtKB">
        <authorList>
            <consortium name="Ensembl"/>
        </authorList>
    </citation>
    <scope>IDENTIFICATION</scope>
</reference>
<organism evidence="6 7">
    <name type="scientific">Salmo trutta</name>
    <name type="common">Brown trout</name>
    <dbReference type="NCBI Taxonomy" id="8032"/>
    <lineage>
        <taxon>Eukaryota</taxon>
        <taxon>Metazoa</taxon>
        <taxon>Chordata</taxon>
        <taxon>Craniata</taxon>
        <taxon>Vertebrata</taxon>
        <taxon>Euteleostomi</taxon>
        <taxon>Actinopterygii</taxon>
        <taxon>Neopterygii</taxon>
        <taxon>Teleostei</taxon>
        <taxon>Protacanthopterygii</taxon>
        <taxon>Salmoniformes</taxon>
        <taxon>Salmonidae</taxon>
        <taxon>Salmoninae</taxon>
        <taxon>Salmo</taxon>
    </lineage>
</organism>
<dbReference type="GO" id="GO:0000172">
    <property type="term" value="C:ribonuclease MRP complex"/>
    <property type="evidence" value="ECO:0007669"/>
    <property type="project" value="TreeGrafter"/>
</dbReference>
<dbReference type="GO" id="GO:0001682">
    <property type="term" value="P:tRNA 5'-leader removal"/>
    <property type="evidence" value="ECO:0007669"/>
    <property type="project" value="TreeGrafter"/>
</dbReference>
<dbReference type="AlphaFoldDB" id="A0A674E0P6"/>
<dbReference type="InParanoid" id="A0A674E0P6"/>
<feature type="domain" description="DNA/RNA-binding protein Alba-like" evidence="5">
    <location>
        <begin position="63"/>
        <end position="172"/>
    </location>
</feature>
<feature type="region of interest" description="Disordered" evidence="4">
    <location>
        <begin position="208"/>
        <end position="332"/>
    </location>
</feature>
<proteinExistence type="inferred from homology"/>
<sequence>MTTCTFTSMKPMQSAFPTPELPSITSSSSSLPQLGGQSGFRRVCTTDESTACPIPGLAASVLVMRVKEGSKIRNLLGFVMARMQREGQEVDGSQIQTILRVKEGVRVDRIQMGKRQGEGVMDIGRSQTRTGLSVRQVIFTGSGKGITKTITCVEILKRKLGGLHQLSKLHYKTVSEVWESQETDVTPRSRMTVHKTVPAISILLSKHPLDPCEPGYQPPETLHDPSYQPPGHQPPRYQPPETLHDPSYQSPGHQPPRYQPPETLHDSSYQSPGHQPPRYQPPETLHDSSYQSPGHQPPRYQPPETLRDPSYQPPGHQPLGYRPPVTLCDSVKIPPRPTELELRETQLLSIPLTQKSQSPFWFQSTGTSRSPEGSSDARSCTPHLYAASEKERKTAGRETVYTPCSYMLPGPEAKRTCM</sequence>